<dbReference type="EMBL" id="ABEU02000022">
    <property type="protein sequence ID" value="PNR30507.1"/>
    <property type="molecule type" value="Genomic_DNA"/>
</dbReference>
<evidence type="ECO:0000313" key="1">
    <source>
        <dbReference type="EMBL" id="PNR30507.1"/>
    </source>
</evidence>
<evidence type="ECO:0000313" key="3">
    <source>
        <dbReference type="Proteomes" id="UP000006727"/>
    </source>
</evidence>
<dbReference type="AlphaFoldDB" id="A0A2K1IMK3"/>
<protein>
    <submittedName>
        <fullName evidence="1 2">Uncharacterized protein</fullName>
    </submittedName>
</protein>
<accession>A0A2K1IMK3</accession>
<dbReference type="EnsemblPlants" id="Pp3c22_7340V3.2">
    <property type="protein sequence ID" value="Pp3c22_7340V3.2"/>
    <property type="gene ID" value="Pp3c22_7340"/>
</dbReference>
<proteinExistence type="predicted"/>
<sequence length="114" mass="12943">MRLHPDHEALSDGFLPTTLLCGRLSLFCCNRACGYCWCDRGRGQESVAESYESQRFFATHGWHEHRSAGCLEFDCNQSSFFSGCSCLDQRSCEVKLLQGDLALPYSSRRGMCNW</sequence>
<dbReference type="Proteomes" id="UP000006727">
    <property type="component" value="Chromosome 22"/>
</dbReference>
<dbReference type="Gramene" id="Pp3c22_7340V3.1">
    <property type="protein sequence ID" value="Pp3c22_7340V3.1"/>
    <property type="gene ID" value="Pp3c22_7340"/>
</dbReference>
<dbReference type="EnsemblPlants" id="Pp3c22_7340V3.1">
    <property type="protein sequence ID" value="Pp3c22_7340V3.1"/>
    <property type="gene ID" value="Pp3c22_7340"/>
</dbReference>
<gene>
    <name evidence="1" type="ORF">PHYPA_026823</name>
</gene>
<reference evidence="1 3" key="1">
    <citation type="journal article" date="2008" name="Science">
        <title>The Physcomitrella genome reveals evolutionary insights into the conquest of land by plants.</title>
        <authorList>
            <person name="Rensing S."/>
            <person name="Lang D."/>
            <person name="Zimmer A."/>
            <person name="Terry A."/>
            <person name="Salamov A."/>
            <person name="Shapiro H."/>
            <person name="Nishiyama T."/>
            <person name="Perroud P.-F."/>
            <person name="Lindquist E."/>
            <person name="Kamisugi Y."/>
            <person name="Tanahashi T."/>
            <person name="Sakakibara K."/>
            <person name="Fujita T."/>
            <person name="Oishi K."/>
            <person name="Shin-I T."/>
            <person name="Kuroki Y."/>
            <person name="Toyoda A."/>
            <person name="Suzuki Y."/>
            <person name="Hashimoto A."/>
            <person name="Yamaguchi K."/>
            <person name="Sugano A."/>
            <person name="Kohara Y."/>
            <person name="Fujiyama A."/>
            <person name="Anterola A."/>
            <person name="Aoki S."/>
            <person name="Ashton N."/>
            <person name="Barbazuk W.B."/>
            <person name="Barker E."/>
            <person name="Bennetzen J."/>
            <person name="Bezanilla M."/>
            <person name="Blankenship R."/>
            <person name="Cho S.H."/>
            <person name="Dutcher S."/>
            <person name="Estelle M."/>
            <person name="Fawcett J.A."/>
            <person name="Gundlach H."/>
            <person name="Hanada K."/>
            <person name="Heyl A."/>
            <person name="Hicks K.A."/>
            <person name="Hugh J."/>
            <person name="Lohr M."/>
            <person name="Mayer K."/>
            <person name="Melkozernov A."/>
            <person name="Murata T."/>
            <person name="Nelson D."/>
            <person name="Pils B."/>
            <person name="Prigge M."/>
            <person name="Reiss B."/>
            <person name="Renner T."/>
            <person name="Rombauts S."/>
            <person name="Rushton P."/>
            <person name="Sanderfoot A."/>
            <person name="Schween G."/>
            <person name="Shiu S.-H."/>
            <person name="Stueber K."/>
            <person name="Theodoulou F.L."/>
            <person name="Tu H."/>
            <person name="Van de Peer Y."/>
            <person name="Verrier P.J."/>
            <person name="Waters E."/>
            <person name="Wood A."/>
            <person name="Yang L."/>
            <person name="Cove D."/>
            <person name="Cuming A."/>
            <person name="Hasebe M."/>
            <person name="Lucas S."/>
            <person name="Mishler D.B."/>
            <person name="Reski R."/>
            <person name="Grigoriev I."/>
            <person name="Quatrano R.S."/>
            <person name="Boore J.L."/>
        </authorList>
    </citation>
    <scope>NUCLEOTIDE SEQUENCE [LARGE SCALE GENOMIC DNA]</scope>
    <source>
        <strain evidence="2 3">cv. Gransden 2004</strain>
    </source>
</reference>
<evidence type="ECO:0000313" key="2">
    <source>
        <dbReference type="EnsemblPlants" id="Pp3c22_7340V3.1"/>
    </source>
</evidence>
<dbReference type="Gramene" id="Pp3c22_7340V3.2">
    <property type="protein sequence ID" value="Pp3c22_7340V3.2"/>
    <property type="gene ID" value="Pp3c22_7340"/>
</dbReference>
<reference evidence="2" key="3">
    <citation type="submission" date="2020-12" db="UniProtKB">
        <authorList>
            <consortium name="EnsemblPlants"/>
        </authorList>
    </citation>
    <scope>IDENTIFICATION</scope>
</reference>
<name>A0A2K1IMK3_PHYPA</name>
<reference evidence="1 3" key="2">
    <citation type="journal article" date="2018" name="Plant J.">
        <title>The Physcomitrella patens chromosome-scale assembly reveals moss genome structure and evolution.</title>
        <authorList>
            <person name="Lang D."/>
            <person name="Ullrich K.K."/>
            <person name="Murat F."/>
            <person name="Fuchs J."/>
            <person name="Jenkins J."/>
            <person name="Haas F.B."/>
            <person name="Piednoel M."/>
            <person name="Gundlach H."/>
            <person name="Van Bel M."/>
            <person name="Meyberg R."/>
            <person name="Vives C."/>
            <person name="Morata J."/>
            <person name="Symeonidi A."/>
            <person name="Hiss M."/>
            <person name="Muchero W."/>
            <person name="Kamisugi Y."/>
            <person name="Saleh O."/>
            <person name="Blanc G."/>
            <person name="Decker E.L."/>
            <person name="van Gessel N."/>
            <person name="Grimwood J."/>
            <person name="Hayes R.D."/>
            <person name="Graham S.W."/>
            <person name="Gunter L.E."/>
            <person name="McDaniel S.F."/>
            <person name="Hoernstein S.N.W."/>
            <person name="Larsson A."/>
            <person name="Li F.W."/>
            <person name="Perroud P.F."/>
            <person name="Phillips J."/>
            <person name="Ranjan P."/>
            <person name="Rokshar D.S."/>
            <person name="Rothfels C.J."/>
            <person name="Schneider L."/>
            <person name="Shu S."/>
            <person name="Stevenson D.W."/>
            <person name="Thummler F."/>
            <person name="Tillich M."/>
            <person name="Villarreal Aguilar J.C."/>
            <person name="Widiez T."/>
            <person name="Wong G.K."/>
            <person name="Wymore A."/>
            <person name="Zhang Y."/>
            <person name="Zimmer A.D."/>
            <person name="Quatrano R.S."/>
            <person name="Mayer K.F.X."/>
            <person name="Goodstein D."/>
            <person name="Casacuberta J.M."/>
            <person name="Vandepoele K."/>
            <person name="Reski R."/>
            <person name="Cuming A.C."/>
            <person name="Tuskan G.A."/>
            <person name="Maumus F."/>
            <person name="Salse J."/>
            <person name="Schmutz J."/>
            <person name="Rensing S.A."/>
        </authorList>
    </citation>
    <scope>NUCLEOTIDE SEQUENCE [LARGE SCALE GENOMIC DNA]</scope>
    <source>
        <strain evidence="2 3">cv. Gransden 2004</strain>
    </source>
</reference>
<organism evidence="1">
    <name type="scientific">Physcomitrium patens</name>
    <name type="common">Spreading-leaved earth moss</name>
    <name type="synonym">Physcomitrella patens</name>
    <dbReference type="NCBI Taxonomy" id="3218"/>
    <lineage>
        <taxon>Eukaryota</taxon>
        <taxon>Viridiplantae</taxon>
        <taxon>Streptophyta</taxon>
        <taxon>Embryophyta</taxon>
        <taxon>Bryophyta</taxon>
        <taxon>Bryophytina</taxon>
        <taxon>Bryopsida</taxon>
        <taxon>Funariidae</taxon>
        <taxon>Funariales</taxon>
        <taxon>Funariaceae</taxon>
        <taxon>Physcomitrium</taxon>
    </lineage>
</organism>
<keyword evidence="3" id="KW-1185">Reference proteome</keyword>
<dbReference type="InParanoid" id="A0A2K1IMK3"/>